<evidence type="ECO:0000256" key="5">
    <source>
        <dbReference type="ARBA" id="ARBA00022598"/>
    </source>
</evidence>
<dbReference type="InParanoid" id="A0A7M7M4W9"/>
<dbReference type="GO" id="GO:0005524">
    <property type="term" value="F:ATP binding"/>
    <property type="evidence" value="ECO:0007669"/>
    <property type="project" value="UniProtKB-KW"/>
</dbReference>
<dbReference type="GO" id="GO:0005778">
    <property type="term" value="C:peroxisomal membrane"/>
    <property type="evidence" value="ECO:0007669"/>
    <property type="project" value="UniProtKB-SubCell"/>
</dbReference>
<evidence type="ECO:0000256" key="9">
    <source>
        <dbReference type="ARBA" id="ARBA00022989"/>
    </source>
</evidence>
<evidence type="ECO:0000313" key="21">
    <source>
        <dbReference type="EnsemblMetazoa" id="XP_022649293"/>
    </source>
</evidence>
<dbReference type="KEGG" id="vde:111245332"/>
<dbReference type="InterPro" id="IPR042099">
    <property type="entry name" value="ANL_N_sf"/>
</dbReference>
<evidence type="ECO:0000256" key="19">
    <source>
        <dbReference type="ARBA" id="ARBA00078285"/>
    </source>
</evidence>
<dbReference type="SUPFAM" id="SSF56801">
    <property type="entry name" value="Acetyl-CoA synthetase-like"/>
    <property type="match status" value="1"/>
</dbReference>
<evidence type="ECO:0000313" key="22">
    <source>
        <dbReference type="Proteomes" id="UP000594260"/>
    </source>
</evidence>
<dbReference type="OrthoDB" id="6408524at2759"/>
<keyword evidence="3" id="KW-0813">Transport</keyword>
<evidence type="ECO:0000256" key="6">
    <source>
        <dbReference type="ARBA" id="ARBA00022692"/>
    </source>
</evidence>
<sequence>MLRQQVRPLLLSVSFSTKNSISFSIPQHVRHIGLFTLLRKTIVRDITAGYRVLKIRSQQKYYTKRNLTIPDLFERVAARKGSKPMFVSDDSSYTFAEAQQYVNRVATFFQAQGFKRGDEVALYMENKPEYVLLWLGLSKLGVATALINSNLQDDPLMHCATMVNCKAVIYSPFTAASIEKVYPQLQQKTLRPVRCFTLGEPSGKVPSQNLEELLNQTSPIDIKVPKSVSDPLMYIYTSGTQGLPKAAIISNTKFMCYGVVMRHIVRLRDNDVFYLCLPLYHLSGGVVACSQMIMYGCTGAVVSKFSAKNFWPDCIKFKATVVQYIGEICRYLLNEPVRPEETQHSVNVMYGNGLRPQIWREFQKRFQIPNIRELYGSTEGNCNLINIDNTVGAVGFVPTVARILPGFISKHIYPIKVVKLDDEGRPVRDKNGICEQIREGEIGEIVGYISESNVHKFDGYLDKKATSSKLYSGIFAKGDQGFASSDLLSMDELGYVYFVDRTGDTFRWKGENVSTCEVEALISQMVDNRDAVMFGVPVPGTEGKAGMAVIQDDGTLCLQEFLKKAQGVIPAYALPLFVRLVKEVEQTSTNKMMKSTYIRDGYDLTKVKQDPVYFLDMSKKQYVRVNDELLQEITTGKRRL</sequence>
<evidence type="ECO:0000256" key="1">
    <source>
        <dbReference type="ARBA" id="ARBA00004651"/>
    </source>
</evidence>
<organism evidence="21 22">
    <name type="scientific">Varroa destructor</name>
    <name type="common">Honeybee mite</name>
    <dbReference type="NCBI Taxonomy" id="109461"/>
    <lineage>
        <taxon>Eukaryota</taxon>
        <taxon>Metazoa</taxon>
        <taxon>Ecdysozoa</taxon>
        <taxon>Arthropoda</taxon>
        <taxon>Chelicerata</taxon>
        <taxon>Arachnida</taxon>
        <taxon>Acari</taxon>
        <taxon>Parasitiformes</taxon>
        <taxon>Mesostigmata</taxon>
        <taxon>Gamasina</taxon>
        <taxon>Dermanyssoidea</taxon>
        <taxon>Varroidae</taxon>
        <taxon>Varroa</taxon>
    </lineage>
</organism>
<dbReference type="Gene3D" id="3.30.300.30">
    <property type="match status" value="1"/>
</dbReference>
<evidence type="ECO:0000256" key="16">
    <source>
        <dbReference type="ARBA" id="ARBA00048666"/>
    </source>
</evidence>
<keyword evidence="4" id="KW-1003">Cell membrane</keyword>
<evidence type="ECO:0000256" key="13">
    <source>
        <dbReference type="ARBA" id="ARBA00036527"/>
    </source>
</evidence>
<dbReference type="Proteomes" id="UP000594260">
    <property type="component" value="Unplaced"/>
</dbReference>
<comment type="subcellular location">
    <subcellularLocation>
        <location evidence="1">Cell membrane</location>
        <topology evidence="1">Multi-pass membrane protein</topology>
    </subcellularLocation>
    <subcellularLocation>
        <location evidence="15">Peroxisome membrane</location>
    </subcellularLocation>
</comment>
<evidence type="ECO:0000256" key="2">
    <source>
        <dbReference type="ARBA" id="ARBA00006432"/>
    </source>
</evidence>
<dbReference type="GeneID" id="111245332"/>
<comment type="catalytic activity">
    <reaction evidence="13">
        <text>a very long-chain fatty acid + ATP + CoA = a very long-chain fatty acyl-CoA + AMP + diphosphate</text>
        <dbReference type="Rhea" id="RHEA:54536"/>
        <dbReference type="ChEBI" id="CHEBI:30616"/>
        <dbReference type="ChEBI" id="CHEBI:33019"/>
        <dbReference type="ChEBI" id="CHEBI:57287"/>
        <dbReference type="ChEBI" id="CHEBI:58950"/>
        <dbReference type="ChEBI" id="CHEBI:138261"/>
        <dbReference type="ChEBI" id="CHEBI:456215"/>
    </reaction>
    <physiologicalReaction direction="left-to-right" evidence="13">
        <dbReference type="Rhea" id="RHEA:54537"/>
    </physiologicalReaction>
</comment>
<dbReference type="NCBIfam" id="NF006134">
    <property type="entry name" value="PRK08279.1"/>
    <property type="match status" value="1"/>
</dbReference>
<reference evidence="21" key="1">
    <citation type="submission" date="2021-01" db="UniProtKB">
        <authorList>
            <consortium name="EnsemblMetazoa"/>
        </authorList>
    </citation>
    <scope>IDENTIFICATION</scope>
</reference>
<dbReference type="Pfam" id="PF00501">
    <property type="entry name" value="AMP-binding"/>
    <property type="match status" value="1"/>
</dbReference>
<comment type="function">
    <text evidence="17">Acyl-CoA synthetase required for both the import of long chain fatty acids (LCFAs) (C14-C18) and the activation very long chain fatty acids (VLCFAs) (C20-C26) by esterification of the fatty acids into metabolically active CoA-thioesters for subsequent degradation or incorporation into phospholipids. The transport and fatty acyl-CoA synthetase activities are genetically separable and are thus independent activities. Esterifies VLCFAs in the peroxisome matrix. The VLCFAs are actively transported into peroxisomes by a PXA1-PXA2 heterodimeric transporter in the peroxisomal membrane.</text>
</comment>
<keyword evidence="5" id="KW-0436">Ligase</keyword>
<evidence type="ECO:0000256" key="17">
    <source>
        <dbReference type="ARBA" id="ARBA00060276"/>
    </source>
</evidence>
<proteinExistence type="inferred from homology"/>
<evidence type="ECO:0000256" key="14">
    <source>
        <dbReference type="ARBA" id="ARBA00041297"/>
    </source>
</evidence>
<evidence type="ECO:0000256" key="4">
    <source>
        <dbReference type="ARBA" id="ARBA00022475"/>
    </source>
</evidence>
<dbReference type="Gene3D" id="3.40.50.12780">
    <property type="entry name" value="N-terminal domain of ligase-like"/>
    <property type="match status" value="1"/>
</dbReference>
<keyword evidence="9" id="KW-1133">Transmembrane helix</keyword>
<keyword evidence="7" id="KW-0547">Nucleotide-binding</keyword>
<accession>A0A7M7M4W9</accession>
<dbReference type="PANTHER" id="PTHR43107">
    <property type="entry name" value="LONG-CHAIN FATTY ACID TRANSPORT PROTEIN"/>
    <property type="match status" value="1"/>
</dbReference>
<keyword evidence="10" id="KW-0445">Lipid transport</keyword>
<evidence type="ECO:0000256" key="18">
    <source>
        <dbReference type="ARBA" id="ARBA00068795"/>
    </source>
</evidence>
<dbReference type="RefSeq" id="XP_022649293.1">
    <property type="nucleotide sequence ID" value="XM_022793558.1"/>
</dbReference>
<keyword evidence="6" id="KW-0812">Transmembrane</keyword>
<comment type="catalytic activity">
    <reaction evidence="16">
        <text>tetracosanoate + ATP + CoA = tetracosanoyl-CoA + AMP + diphosphate</text>
        <dbReference type="Rhea" id="RHEA:33639"/>
        <dbReference type="ChEBI" id="CHEBI:30616"/>
        <dbReference type="ChEBI" id="CHEBI:31014"/>
        <dbReference type="ChEBI" id="CHEBI:33019"/>
        <dbReference type="ChEBI" id="CHEBI:57287"/>
        <dbReference type="ChEBI" id="CHEBI:65052"/>
        <dbReference type="ChEBI" id="CHEBI:456215"/>
    </reaction>
    <physiologicalReaction direction="left-to-right" evidence="16">
        <dbReference type="Rhea" id="RHEA:33640"/>
    </physiologicalReaction>
</comment>
<dbReference type="GO" id="GO:0005886">
    <property type="term" value="C:plasma membrane"/>
    <property type="evidence" value="ECO:0007669"/>
    <property type="project" value="UniProtKB-SubCell"/>
</dbReference>
<dbReference type="OMA" id="QICAVIC"/>
<evidence type="ECO:0000256" key="15">
    <source>
        <dbReference type="ARBA" id="ARBA00046271"/>
    </source>
</evidence>
<dbReference type="GO" id="GO:0005789">
    <property type="term" value="C:endoplasmic reticulum membrane"/>
    <property type="evidence" value="ECO:0007669"/>
    <property type="project" value="TreeGrafter"/>
</dbReference>
<dbReference type="AlphaFoldDB" id="A0A7M7M4W9"/>
<evidence type="ECO:0000256" key="12">
    <source>
        <dbReference type="ARBA" id="ARBA00023140"/>
    </source>
</evidence>
<evidence type="ECO:0000256" key="10">
    <source>
        <dbReference type="ARBA" id="ARBA00023055"/>
    </source>
</evidence>
<evidence type="ECO:0000256" key="7">
    <source>
        <dbReference type="ARBA" id="ARBA00022741"/>
    </source>
</evidence>
<dbReference type="EnsemblMetazoa" id="XM_022793558">
    <property type="protein sequence ID" value="XP_022649293"/>
    <property type="gene ID" value="LOC111245332"/>
</dbReference>
<evidence type="ECO:0000256" key="11">
    <source>
        <dbReference type="ARBA" id="ARBA00023136"/>
    </source>
</evidence>
<feature type="domain" description="AMP-dependent synthetase/ligase" evidence="20">
    <location>
        <begin position="73"/>
        <end position="445"/>
    </location>
</feature>
<dbReference type="PANTHER" id="PTHR43107:SF15">
    <property type="entry name" value="FATTY ACID TRANSPORT PROTEIN 3, ISOFORM A"/>
    <property type="match status" value="1"/>
</dbReference>
<dbReference type="InterPro" id="IPR045851">
    <property type="entry name" value="AMP-bd_C_sf"/>
</dbReference>
<evidence type="ECO:0000259" key="20">
    <source>
        <dbReference type="Pfam" id="PF00501"/>
    </source>
</evidence>
<evidence type="ECO:0000256" key="3">
    <source>
        <dbReference type="ARBA" id="ARBA00022448"/>
    </source>
</evidence>
<dbReference type="GO" id="GO:0005324">
    <property type="term" value="F:long-chain fatty acid transmembrane transporter activity"/>
    <property type="evidence" value="ECO:0007669"/>
    <property type="project" value="TreeGrafter"/>
</dbReference>
<dbReference type="FunFam" id="3.40.50.12780:FF:000019">
    <property type="entry name" value="Long-chain fatty acid transporter"/>
    <property type="match status" value="1"/>
</dbReference>
<keyword evidence="22" id="KW-1185">Reference proteome</keyword>
<name>A0A7M7M4W9_VARDE</name>
<dbReference type="InterPro" id="IPR000873">
    <property type="entry name" value="AMP-dep_synth/lig_dom"/>
</dbReference>
<protein>
    <recommendedName>
        <fullName evidence="18">Very long-chain fatty acid transport protein</fullName>
    </recommendedName>
    <alternativeName>
        <fullName evidence="14">Long-chain-fatty-acid--CoA ligase</fullName>
    </alternativeName>
    <alternativeName>
        <fullName evidence="19">Very-long-chain acyl-CoA synthetase</fullName>
    </alternativeName>
</protein>
<keyword evidence="11" id="KW-0472">Membrane</keyword>
<dbReference type="GO" id="GO:0044539">
    <property type="term" value="P:long-chain fatty acid import into cell"/>
    <property type="evidence" value="ECO:0007669"/>
    <property type="project" value="TreeGrafter"/>
</dbReference>
<keyword evidence="12" id="KW-0576">Peroxisome</keyword>
<dbReference type="GO" id="GO:0004467">
    <property type="term" value="F:long-chain fatty acid-CoA ligase activity"/>
    <property type="evidence" value="ECO:0007669"/>
    <property type="project" value="TreeGrafter"/>
</dbReference>
<comment type="similarity">
    <text evidence="2">Belongs to the ATP-dependent AMP-binding enzyme family.</text>
</comment>
<evidence type="ECO:0000256" key="8">
    <source>
        <dbReference type="ARBA" id="ARBA00022840"/>
    </source>
</evidence>
<keyword evidence="8" id="KW-0067">ATP-binding</keyword>